<dbReference type="AlphaFoldDB" id="A0A401TZ18"/>
<comment type="caution">
    <text evidence="2">The sequence shown here is derived from an EMBL/GenBank/DDBJ whole genome shotgun (WGS) entry which is preliminary data.</text>
</comment>
<accession>A0A401TZ18</accession>
<organism evidence="2 3">
    <name type="scientific">Chiloscyllium punctatum</name>
    <name type="common">Brownbanded bambooshark</name>
    <name type="synonym">Hemiscyllium punctatum</name>
    <dbReference type="NCBI Taxonomy" id="137246"/>
    <lineage>
        <taxon>Eukaryota</taxon>
        <taxon>Metazoa</taxon>
        <taxon>Chordata</taxon>
        <taxon>Craniata</taxon>
        <taxon>Vertebrata</taxon>
        <taxon>Chondrichthyes</taxon>
        <taxon>Elasmobranchii</taxon>
        <taxon>Galeomorphii</taxon>
        <taxon>Galeoidea</taxon>
        <taxon>Orectolobiformes</taxon>
        <taxon>Hemiscylliidae</taxon>
        <taxon>Chiloscyllium</taxon>
    </lineage>
</organism>
<dbReference type="Proteomes" id="UP000287033">
    <property type="component" value="Unassembled WGS sequence"/>
</dbReference>
<evidence type="ECO:0000313" key="3">
    <source>
        <dbReference type="Proteomes" id="UP000287033"/>
    </source>
</evidence>
<evidence type="ECO:0000256" key="1">
    <source>
        <dbReference type="SAM" id="MobiDB-lite"/>
    </source>
</evidence>
<feature type="non-terminal residue" evidence="2">
    <location>
        <position position="1"/>
    </location>
</feature>
<feature type="region of interest" description="Disordered" evidence="1">
    <location>
        <begin position="1"/>
        <end position="34"/>
    </location>
</feature>
<sequence>RGGAGRGQAGPDAARGGEGRGEAGRSSIVRTRRLTQDGGCAATLPFSAGSGRRSPRATRLMLLLLEEEEELERKENDLMCLNRPPLPDQVEKTLCGIEMPPLTVM</sequence>
<protein>
    <submittedName>
        <fullName evidence="2">Uncharacterized protein</fullName>
    </submittedName>
</protein>
<proteinExistence type="predicted"/>
<evidence type="ECO:0000313" key="2">
    <source>
        <dbReference type="EMBL" id="GCC47879.1"/>
    </source>
</evidence>
<reference evidence="2 3" key="1">
    <citation type="journal article" date="2018" name="Nat. Ecol. Evol.">
        <title>Shark genomes provide insights into elasmobranch evolution and the origin of vertebrates.</title>
        <authorList>
            <person name="Hara Y"/>
            <person name="Yamaguchi K"/>
            <person name="Onimaru K"/>
            <person name="Kadota M"/>
            <person name="Koyanagi M"/>
            <person name="Keeley SD"/>
            <person name="Tatsumi K"/>
            <person name="Tanaka K"/>
            <person name="Motone F"/>
            <person name="Kageyama Y"/>
            <person name="Nozu R"/>
            <person name="Adachi N"/>
            <person name="Nishimura O"/>
            <person name="Nakagawa R"/>
            <person name="Tanegashima C"/>
            <person name="Kiyatake I"/>
            <person name="Matsumoto R"/>
            <person name="Murakumo K"/>
            <person name="Nishida K"/>
            <person name="Terakita A"/>
            <person name="Kuratani S"/>
            <person name="Sato K"/>
            <person name="Hyodo S Kuraku.S."/>
        </authorList>
    </citation>
    <scope>NUCLEOTIDE SEQUENCE [LARGE SCALE GENOMIC DNA]</scope>
</reference>
<dbReference type="EMBL" id="BEZZ01227166">
    <property type="protein sequence ID" value="GCC47879.1"/>
    <property type="molecule type" value="Genomic_DNA"/>
</dbReference>
<keyword evidence="3" id="KW-1185">Reference proteome</keyword>
<gene>
    <name evidence="2" type="ORF">chiPu_0032079</name>
</gene>
<name>A0A401TZ18_CHIPU</name>